<dbReference type="InterPro" id="IPR001977">
    <property type="entry name" value="Depp_CoAkinase"/>
</dbReference>
<keyword evidence="1" id="KW-0547">Nucleotide-binding</keyword>
<evidence type="ECO:0000256" key="2">
    <source>
        <dbReference type="ARBA" id="ARBA00022840"/>
    </source>
</evidence>
<evidence type="ECO:0000313" key="3">
    <source>
        <dbReference type="EMBL" id="SVC00147.1"/>
    </source>
</evidence>
<proteinExistence type="inferred from homology"/>
<sequence length="205" mass="23419">MYKLGITGGIGSGKSTAADFFMRKGAVVFDADVEAKHHIQKIKSVQKLIIHNFGSQITTDNHLDLNKLSKIAFSSDKNQKILNEIVWPEVSFLMYNAAYKAENECVKLFIVDAALLLEAGYTEFFNSILLITARQSIRIQRIRLRKNIPEAQIEKRMALQMPESEKKKLAQTIIENNEDVQELYIKLDKFYNKLNIGRTKPPNMV</sequence>
<dbReference type="GO" id="GO:0005524">
    <property type="term" value="F:ATP binding"/>
    <property type="evidence" value="ECO:0007669"/>
    <property type="project" value="UniProtKB-KW"/>
</dbReference>
<accession>A0A382ILQ6</accession>
<dbReference type="NCBIfam" id="TIGR00152">
    <property type="entry name" value="dephospho-CoA kinase"/>
    <property type="match status" value="1"/>
</dbReference>
<dbReference type="GO" id="GO:0004140">
    <property type="term" value="F:dephospho-CoA kinase activity"/>
    <property type="evidence" value="ECO:0007669"/>
    <property type="project" value="InterPro"/>
</dbReference>
<dbReference type="PANTHER" id="PTHR10695:SF46">
    <property type="entry name" value="BIFUNCTIONAL COENZYME A SYNTHASE-RELATED"/>
    <property type="match status" value="1"/>
</dbReference>
<name>A0A382ILQ6_9ZZZZ</name>
<dbReference type="AlphaFoldDB" id="A0A382ILQ6"/>
<dbReference type="InterPro" id="IPR027417">
    <property type="entry name" value="P-loop_NTPase"/>
</dbReference>
<dbReference type="Pfam" id="PF01121">
    <property type="entry name" value="CoaE"/>
    <property type="match status" value="1"/>
</dbReference>
<dbReference type="GO" id="GO:0015937">
    <property type="term" value="P:coenzyme A biosynthetic process"/>
    <property type="evidence" value="ECO:0007669"/>
    <property type="project" value="InterPro"/>
</dbReference>
<protein>
    <recommendedName>
        <fullName evidence="4">Dephospho-CoA kinase</fullName>
    </recommendedName>
</protein>
<dbReference type="CDD" id="cd02022">
    <property type="entry name" value="DPCK"/>
    <property type="match status" value="1"/>
</dbReference>
<dbReference type="PANTHER" id="PTHR10695">
    <property type="entry name" value="DEPHOSPHO-COA KINASE-RELATED"/>
    <property type="match status" value="1"/>
</dbReference>
<organism evidence="3">
    <name type="scientific">marine metagenome</name>
    <dbReference type="NCBI Taxonomy" id="408172"/>
    <lineage>
        <taxon>unclassified sequences</taxon>
        <taxon>metagenomes</taxon>
        <taxon>ecological metagenomes</taxon>
    </lineage>
</organism>
<dbReference type="Gene3D" id="3.40.50.300">
    <property type="entry name" value="P-loop containing nucleotide triphosphate hydrolases"/>
    <property type="match status" value="1"/>
</dbReference>
<dbReference type="SUPFAM" id="SSF52540">
    <property type="entry name" value="P-loop containing nucleoside triphosphate hydrolases"/>
    <property type="match status" value="1"/>
</dbReference>
<evidence type="ECO:0008006" key="4">
    <source>
        <dbReference type="Google" id="ProtNLM"/>
    </source>
</evidence>
<dbReference type="EMBL" id="UINC01067959">
    <property type="protein sequence ID" value="SVC00147.1"/>
    <property type="molecule type" value="Genomic_DNA"/>
</dbReference>
<gene>
    <name evidence="3" type="ORF">METZ01_LOCUS253001</name>
</gene>
<dbReference type="HAMAP" id="MF_00376">
    <property type="entry name" value="Dephospho_CoA_kinase"/>
    <property type="match status" value="1"/>
</dbReference>
<dbReference type="PROSITE" id="PS51219">
    <property type="entry name" value="DPCK"/>
    <property type="match status" value="1"/>
</dbReference>
<keyword evidence="2" id="KW-0067">ATP-binding</keyword>
<reference evidence="3" key="1">
    <citation type="submission" date="2018-05" db="EMBL/GenBank/DDBJ databases">
        <authorList>
            <person name="Lanie J.A."/>
            <person name="Ng W.-L."/>
            <person name="Kazmierczak K.M."/>
            <person name="Andrzejewski T.M."/>
            <person name="Davidsen T.M."/>
            <person name="Wayne K.J."/>
            <person name="Tettelin H."/>
            <person name="Glass J.I."/>
            <person name="Rusch D."/>
            <person name="Podicherti R."/>
            <person name="Tsui H.-C.T."/>
            <person name="Winkler M.E."/>
        </authorList>
    </citation>
    <scope>NUCLEOTIDE SEQUENCE</scope>
</reference>
<evidence type="ECO:0000256" key="1">
    <source>
        <dbReference type="ARBA" id="ARBA00022741"/>
    </source>
</evidence>